<dbReference type="Proteomes" id="UP000886653">
    <property type="component" value="Unassembled WGS sequence"/>
</dbReference>
<dbReference type="AlphaFoldDB" id="A0A9P6NH46"/>
<evidence type="ECO:0000313" key="2">
    <source>
        <dbReference type="Proteomes" id="UP000886653"/>
    </source>
</evidence>
<evidence type="ECO:0000313" key="1">
    <source>
        <dbReference type="EMBL" id="KAG0144019.1"/>
    </source>
</evidence>
<organism evidence="1 2">
    <name type="scientific">Cronartium quercuum f. sp. fusiforme G11</name>
    <dbReference type="NCBI Taxonomy" id="708437"/>
    <lineage>
        <taxon>Eukaryota</taxon>
        <taxon>Fungi</taxon>
        <taxon>Dikarya</taxon>
        <taxon>Basidiomycota</taxon>
        <taxon>Pucciniomycotina</taxon>
        <taxon>Pucciniomycetes</taxon>
        <taxon>Pucciniales</taxon>
        <taxon>Coleosporiaceae</taxon>
        <taxon>Cronartium</taxon>
    </lineage>
</organism>
<gene>
    <name evidence="1" type="ORF">CROQUDRAFT_134655</name>
</gene>
<name>A0A9P6NH46_9BASI</name>
<sequence>MQDLPAKLWKLINIHHVARSAELVLLYEQVLNSLQQGHNQTLPIHTENFEKAVNRFKSAGREMTDAELGRKLMMSLNSTYFQDAREISLKGITELQKQLQVDAMLKARYSTHPPVKIAAKASMIY</sequence>
<accession>A0A9P6NH46</accession>
<comment type="caution">
    <text evidence="1">The sequence shown here is derived from an EMBL/GenBank/DDBJ whole genome shotgun (WGS) entry which is preliminary data.</text>
</comment>
<dbReference type="EMBL" id="MU167305">
    <property type="protein sequence ID" value="KAG0144019.1"/>
    <property type="molecule type" value="Genomic_DNA"/>
</dbReference>
<keyword evidence="2" id="KW-1185">Reference proteome</keyword>
<proteinExistence type="predicted"/>
<reference evidence="1" key="1">
    <citation type="submission" date="2013-11" db="EMBL/GenBank/DDBJ databases">
        <title>Genome sequence of the fusiform rust pathogen reveals effectors for host alternation and coevolution with pine.</title>
        <authorList>
            <consortium name="DOE Joint Genome Institute"/>
            <person name="Smith K."/>
            <person name="Pendleton A."/>
            <person name="Kubisiak T."/>
            <person name="Anderson C."/>
            <person name="Salamov A."/>
            <person name="Aerts A."/>
            <person name="Riley R."/>
            <person name="Clum A."/>
            <person name="Lindquist E."/>
            <person name="Ence D."/>
            <person name="Campbell M."/>
            <person name="Kronenberg Z."/>
            <person name="Feau N."/>
            <person name="Dhillon B."/>
            <person name="Hamelin R."/>
            <person name="Burleigh J."/>
            <person name="Smith J."/>
            <person name="Yandell M."/>
            <person name="Nelson C."/>
            <person name="Grigoriev I."/>
            <person name="Davis J."/>
        </authorList>
    </citation>
    <scope>NUCLEOTIDE SEQUENCE</scope>
    <source>
        <strain evidence="1">G11</strain>
    </source>
</reference>
<protein>
    <submittedName>
        <fullName evidence="1">Uncharacterized protein</fullName>
    </submittedName>
</protein>